<dbReference type="Proteomes" id="UP001491310">
    <property type="component" value="Unassembled WGS sequence"/>
</dbReference>
<gene>
    <name evidence="3" type="ORF">WJX75_007734</name>
</gene>
<dbReference type="InterPro" id="IPR002528">
    <property type="entry name" value="MATE_fam"/>
</dbReference>
<dbReference type="Pfam" id="PF01554">
    <property type="entry name" value="MatE"/>
    <property type="match status" value="2"/>
</dbReference>
<evidence type="ECO:0000313" key="3">
    <source>
        <dbReference type="EMBL" id="KAK9917743.1"/>
    </source>
</evidence>
<evidence type="ECO:0000256" key="2">
    <source>
        <dbReference type="SAM" id="Phobius"/>
    </source>
</evidence>
<keyword evidence="2" id="KW-0472">Membrane</keyword>
<feature type="transmembrane region" description="Helical" evidence="2">
    <location>
        <begin position="174"/>
        <end position="195"/>
    </location>
</feature>
<evidence type="ECO:0000313" key="4">
    <source>
        <dbReference type="Proteomes" id="UP001491310"/>
    </source>
</evidence>
<evidence type="ECO:0008006" key="5">
    <source>
        <dbReference type="Google" id="ProtNLM"/>
    </source>
</evidence>
<sequence length="416" mass="44809">MSAASEKSESRLLLSESPFQRGTEQDAELGVPLLEDDCYDEACWTSFPYIWQEILKQSKLALPLGINLIVNYSITTISLTFNSHLGTQAVAAASLASATYWMFGKLLVQSLCGALDTRASQAYGSGAYDAIGVIFQRLASAYALRLLPSLYLEALSRPLNRVLIAQRIAAPQMAISMVVAGVHVFANIFFIHTLGLGFLGAAYAICLASLNNTLLTAGYVVVAGMQDRVWGQPTWDAFKRWGEFSRLAYSACFMKVAESWAFGMLVLLAGLLPDPDRSVASVSVAFNAYGITYMVFLAQSIAVSTRVGNELGAGRPHAARTAAAAGMTVSPILWAVIAVILAEPHLQRIVLLLYLDGSDPVLWRTLSRLLLIVAVVELFDGLQTTLGGVVQGSGKQQRGALINVVAFYIFGLPLAE</sequence>
<dbReference type="EMBL" id="JALJOT010000002">
    <property type="protein sequence ID" value="KAK9917743.1"/>
    <property type="molecule type" value="Genomic_DNA"/>
</dbReference>
<protein>
    <recommendedName>
        <fullName evidence="5">Multidrug and toxic compound extrusion protein</fullName>
    </recommendedName>
</protein>
<proteinExistence type="inferred from homology"/>
<keyword evidence="2" id="KW-1133">Transmembrane helix</keyword>
<feature type="transmembrane region" description="Helical" evidence="2">
    <location>
        <begin position="278"/>
        <end position="298"/>
    </location>
</feature>
<dbReference type="PANTHER" id="PTHR11206">
    <property type="entry name" value="MULTIDRUG RESISTANCE PROTEIN"/>
    <property type="match status" value="1"/>
</dbReference>
<organism evidence="3 4">
    <name type="scientific">Coccomyxa subellipsoidea</name>
    <dbReference type="NCBI Taxonomy" id="248742"/>
    <lineage>
        <taxon>Eukaryota</taxon>
        <taxon>Viridiplantae</taxon>
        <taxon>Chlorophyta</taxon>
        <taxon>core chlorophytes</taxon>
        <taxon>Trebouxiophyceae</taxon>
        <taxon>Trebouxiophyceae incertae sedis</taxon>
        <taxon>Coccomyxaceae</taxon>
        <taxon>Coccomyxa</taxon>
    </lineage>
</organism>
<reference evidence="3 4" key="1">
    <citation type="journal article" date="2024" name="Nat. Commun.">
        <title>Phylogenomics reveals the evolutionary origins of lichenization in chlorophyte algae.</title>
        <authorList>
            <person name="Puginier C."/>
            <person name="Libourel C."/>
            <person name="Otte J."/>
            <person name="Skaloud P."/>
            <person name="Haon M."/>
            <person name="Grisel S."/>
            <person name="Petersen M."/>
            <person name="Berrin J.G."/>
            <person name="Delaux P.M."/>
            <person name="Dal Grande F."/>
            <person name="Keller J."/>
        </authorList>
    </citation>
    <scope>NUCLEOTIDE SEQUENCE [LARGE SCALE GENOMIC DNA]</scope>
    <source>
        <strain evidence="3 4">SAG 216-7</strain>
    </source>
</reference>
<keyword evidence="4" id="KW-1185">Reference proteome</keyword>
<keyword evidence="2" id="KW-0812">Transmembrane</keyword>
<feature type="transmembrane region" description="Helical" evidence="2">
    <location>
        <begin position="201"/>
        <end position="222"/>
    </location>
</feature>
<comment type="similarity">
    <text evidence="1">Belongs to the multi antimicrobial extrusion (MATE) (TC 2.A.66.1) family.</text>
</comment>
<accession>A0ABR2Z0N4</accession>
<feature type="transmembrane region" description="Helical" evidence="2">
    <location>
        <begin position="247"/>
        <end position="272"/>
    </location>
</feature>
<evidence type="ECO:0000256" key="1">
    <source>
        <dbReference type="ARBA" id="ARBA00010199"/>
    </source>
</evidence>
<name>A0ABR2Z0N4_9CHLO</name>
<comment type="caution">
    <text evidence="3">The sequence shown here is derived from an EMBL/GenBank/DDBJ whole genome shotgun (WGS) entry which is preliminary data.</text>
</comment>
<feature type="transmembrane region" description="Helical" evidence="2">
    <location>
        <begin position="319"/>
        <end position="341"/>
    </location>
</feature>